<dbReference type="KEGG" id="mis:MICPUN_59818"/>
<evidence type="ECO:0000256" key="2">
    <source>
        <dbReference type="ARBA" id="ARBA00022857"/>
    </source>
</evidence>
<dbReference type="Pfam" id="PF01207">
    <property type="entry name" value="Dus"/>
    <property type="match status" value="1"/>
</dbReference>
<protein>
    <recommendedName>
        <fullName evidence="5">DUS-like FMN-binding domain-containing protein</fullName>
    </recommendedName>
</protein>
<feature type="region of interest" description="Disordered" evidence="4">
    <location>
        <begin position="1"/>
        <end position="24"/>
    </location>
</feature>
<dbReference type="Proteomes" id="UP000002009">
    <property type="component" value="Chromosome 7"/>
</dbReference>
<dbReference type="InterPro" id="IPR013785">
    <property type="entry name" value="Aldolase_TIM"/>
</dbReference>
<dbReference type="SUPFAM" id="SSF51395">
    <property type="entry name" value="FMN-linked oxidoreductases"/>
    <property type="match status" value="1"/>
</dbReference>
<dbReference type="InterPro" id="IPR035587">
    <property type="entry name" value="DUS-like_FMN-bd"/>
</dbReference>
<dbReference type="AlphaFoldDB" id="C1E9S0"/>
<dbReference type="GO" id="GO:0017150">
    <property type="term" value="F:tRNA dihydrouridine synthase activity"/>
    <property type="evidence" value="ECO:0007669"/>
    <property type="project" value="InterPro"/>
</dbReference>
<gene>
    <name evidence="6" type="ORF">MICPUN_59818</name>
</gene>
<sequence length="499" mass="53990">MGGGGDDACGATSQPPVWSTRWDSGGRIDSHRISVAPMLECTDTHFRRVCRLVSRRAHLWTEMVNQDAVVHSWRSKPEMLAYGDEEHPLTVQLGGASPERLALAATVCDAEYRYDEINLNCGCPSNRVVNKKDVATCFGAALMRDPTHVGECLRRMREAVDVPVTVKHRLGVRPTEKSPDDSMDSYAFVSEFVDVVNQASGVKHFIVHARAAVLSGLSTTGNRTVPPLRHAEVHALADDFPSLGFTLNGGIETMDQAAEHLESGKLRGVMLGRAVYRNPAVLAEVDARFYGDEPREAFRERYAGEARVAGRWDSDGFDDFTNRFGGGGGDSGGNRTTEDDRLGSRGSFFALGGTDSAACVTRRDVLERYAAYGDAVCAMNLDHMVKFPNALLTPRRLAKAALGLGHGARGGGAFRRACEREFGEWTRRLKGGEPPERLSFSDLVRDASSEMHADDLDAPLAASCAPARAHGEARYGRGAGGGGGRDDGADEGDVHARER</sequence>
<dbReference type="GO" id="GO:0000049">
    <property type="term" value="F:tRNA binding"/>
    <property type="evidence" value="ECO:0007669"/>
    <property type="project" value="UniProtKB-KW"/>
</dbReference>
<dbReference type="eggNOG" id="KOG2335">
    <property type="taxonomic scope" value="Eukaryota"/>
</dbReference>
<dbReference type="NCBIfam" id="NF008774">
    <property type="entry name" value="PRK11815.1"/>
    <property type="match status" value="1"/>
</dbReference>
<dbReference type="GeneID" id="8245117"/>
<dbReference type="Gene3D" id="3.20.20.70">
    <property type="entry name" value="Aldolase class I"/>
    <property type="match status" value="1"/>
</dbReference>
<evidence type="ECO:0000256" key="4">
    <source>
        <dbReference type="SAM" id="MobiDB-lite"/>
    </source>
</evidence>
<dbReference type="InParanoid" id="C1E9S0"/>
<evidence type="ECO:0000313" key="6">
    <source>
        <dbReference type="EMBL" id="ACO64726.1"/>
    </source>
</evidence>
<evidence type="ECO:0000256" key="1">
    <source>
        <dbReference type="ARBA" id="ARBA00022555"/>
    </source>
</evidence>
<name>C1E9S0_MICCC</name>
<dbReference type="EMBL" id="CP001328">
    <property type="protein sequence ID" value="ACO64726.1"/>
    <property type="molecule type" value="Genomic_DNA"/>
</dbReference>
<feature type="compositionally biased region" description="Basic and acidic residues" evidence="4">
    <location>
        <begin position="484"/>
        <end position="499"/>
    </location>
</feature>
<dbReference type="RefSeq" id="XP_002503468.1">
    <property type="nucleotide sequence ID" value="XM_002503422.1"/>
</dbReference>
<keyword evidence="3" id="KW-0694">RNA-binding</keyword>
<dbReference type="PANTHER" id="PTHR42907:SF1">
    <property type="entry name" value="FMN-LINKED OXIDOREDUCTASES SUPERFAMILY PROTEIN"/>
    <property type="match status" value="1"/>
</dbReference>
<dbReference type="OrthoDB" id="10262250at2759"/>
<dbReference type="InterPro" id="IPR004653">
    <property type="entry name" value="DusA"/>
</dbReference>
<feature type="region of interest" description="Disordered" evidence="4">
    <location>
        <begin position="469"/>
        <end position="499"/>
    </location>
</feature>
<evidence type="ECO:0000259" key="5">
    <source>
        <dbReference type="Pfam" id="PF01207"/>
    </source>
</evidence>
<evidence type="ECO:0000313" key="7">
    <source>
        <dbReference type="Proteomes" id="UP000002009"/>
    </source>
</evidence>
<reference evidence="6 7" key="1">
    <citation type="journal article" date="2009" name="Science">
        <title>Green evolution and dynamic adaptations revealed by genomes of the marine picoeukaryotes Micromonas.</title>
        <authorList>
            <person name="Worden A.Z."/>
            <person name="Lee J.H."/>
            <person name="Mock T."/>
            <person name="Rouze P."/>
            <person name="Simmons M.P."/>
            <person name="Aerts A.L."/>
            <person name="Allen A.E."/>
            <person name="Cuvelier M.L."/>
            <person name="Derelle E."/>
            <person name="Everett M.V."/>
            <person name="Foulon E."/>
            <person name="Grimwood J."/>
            <person name="Gundlach H."/>
            <person name="Henrissat B."/>
            <person name="Napoli C."/>
            <person name="McDonald S.M."/>
            <person name="Parker M.S."/>
            <person name="Rombauts S."/>
            <person name="Salamov A."/>
            <person name="Von Dassow P."/>
            <person name="Badger J.H."/>
            <person name="Coutinho P.M."/>
            <person name="Demir E."/>
            <person name="Dubchak I."/>
            <person name="Gentemann C."/>
            <person name="Eikrem W."/>
            <person name="Gready J.E."/>
            <person name="John U."/>
            <person name="Lanier W."/>
            <person name="Lindquist E.A."/>
            <person name="Lucas S."/>
            <person name="Mayer K.F."/>
            <person name="Moreau H."/>
            <person name="Not F."/>
            <person name="Otillar R."/>
            <person name="Panaud O."/>
            <person name="Pangilinan J."/>
            <person name="Paulsen I."/>
            <person name="Piegu B."/>
            <person name="Poliakov A."/>
            <person name="Robbens S."/>
            <person name="Schmutz J."/>
            <person name="Toulza E."/>
            <person name="Wyss T."/>
            <person name="Zelensky A."/>
            <person name="Zhou K."/>
            <person name="Armbrust E.V."/>
            <person name="Bhattacharya D."/>
            <person name="Goodenough U.W."/>
            <person name="Van de Peer Y."/>
            <person name="Grigoriev I.V."/>
        </authorList>
    </citation>
    <scope>NUCLEOTIDE SEQUENCE [LARGE SCALE GENOMIC DNA]</scope>
    <source>
        <strain evidence="7">RCC299 / NOUM17</strain>
    </source>
</reference>
<keyword evidence="2" id="KW-0521">NADP</keyword>
<evidence type="ECO:0000256" key="3">
    <source>
        <dbReference type="ARBA" id="ARBA00022884"/>
    </source>
</evidence>
<keyword evidence="1" id="KW-0820">tRNA-binding</keyword>
<accession>C1E9S0</accession>
<dbReference type="CDD" id="cd02801">
    <property type="entry name" value="DUS_like_FMN"/>
    <property type="match status" value="1"/>
</dbReference>
<organism evidence="6 7">
    <name type="scientific">Micromonas commoda (strain RCC299 / NOUM17 / CCMP2709)</name>
    <name type="common">Picoplanktonic green alga</name>
    <dbReference type="NCBI Taxonomy" id="296587"/>
    <lineage>
        <taxon>Eukaryota</taxon>
        <taxon>Viridiplantae</taxon>
        <taxon>Chlorophyta</taxon>
        <taxon>Mamiellophyceae</taxon>
        <taxon>Mamiellales</taxon>
        <taxon>Mamiellaceae</taxon>
        <taxon>Micromonas</taxon>
    </lineage>
</organism>
<keyword evidence="7" id="KW-1185">Reference proteome</keyword>
<proteinExistence type="predicted"/>
<dbReference type="PANTHER" id="PTHR42907">
    <property type="entry name" value="FMN-LINKED OXIDOREDUCTASES SUPERFAMILY PROTEIN"/>
    <property type="match status" value="1"/>
</dbReference>
<feature type="domain" description="DUS-like FMN-binding" evidence="5">
    <location>
        <begin position="35"/>
        <end position="287"/>
    </location>
</feature>